<evidence type="ECO:0000313" key="3">
    <source>
        <dbReference type="Proteomes" id="UP000825729"/>
    </source>
</evidence>
<dbReference type="Pfam" id="PF00646">
    <property type="entry name" value="F-box"/>
    <property type="match status" value="1"/>
</dbReference>
<dbReference type="PROSITE" id="PS50181">
    <property type="entry name" value="FBOX"/>
    <property type="match status" value="1"/>
</dbReference>
<protein>
    <recommendedName>
        <fullName evidence="1">F-box domain-containing protein</fullName>
    </recommendedName>
</protein>
<accession>A0AAV7FG17</accession>
<name>A0AAV7FG17_ARIFI</name>
<sequence length="454" mass="51085">MLLLLYEGQLPPLSLPQESPLTYTLTCYFVGTYHRPELAETDYKVSSFAQSMKQDQIMSLIKTRKRKAAEVDHFSLDELNQDLLEGVLSWLPTSSFLRLRSVCKRWSSIATSRTFKLACSRVPTRDPWFFMVDPHLDQSIVFDTTENNWKNLNYPSLLSQTQNAKSIPVASSSGVVCFRTVSGNFIISNPVTGACRELPLACPPGQTQAIQAIAMHSTNCSSYRLVLVYGEFPHLSAKIYDSDTNQWEEEFSLSRKPSQECDSSGDETVYFLSKAGDVIATNMQRSPSKQYSSVITVKGGEEVIYFLSFSGTVVACNLARRTFSEYPRLLPVFFEYSIDLVECGGEMLVVVLSEFLESASLRVWKFSERERSWHQVAAMPPAMSHVFYGKKADINCVGYGDQMLICVNSGEFSSYVLCNLVSNEWAELPKCFVDGKSKEFMSAFAFEPRIEACV</sequence>
<evidence type="ECO:0000259" key="1">
    <source>
        <dbReference type="PROSITE" id="PS50181"/>
    </source>
</evidence>
<comment type="caution">
    <text evidence="2">The sequence shown here is derived from an EMBL/GenBank/DDBJ whole genome shotgun (WGS) entry which is preliminary data.</text>
</comment>
<organism evidence="2 3">
    <name type="scientific">Aristolochia fimbriata</name>
    <name type="common">White veined hardy Dutchman's pipe vine</name>
    <dbReference type="NCBI Taxonomy" id="158543"/>
    <lineage>
        <taxon>Eukaryota</taxon>
        <taxon>Viridiplantae</taxon>
        <taxon>Streptophyta</taxon>
        <taxon>Embryophyta</taxon>
        <taxon>Tracheophyta</taxon>
        <taxon>Spermatophyta</taxon>
        <taxon>Magnoliopsida</taxon>
        <taxon>Magnoliidae</taxon>
        <taxon>Piperales</taxon>
        <taxon>Aristolochiaceae</taxon>
        <taxon>Aristolochia</taxon>
    </lineage>
</organism>
<dbReference type="Pfam" id="PF03478">
    <property type="entry name" value="Beta-prop_KIB1-4"/>
    <property type="match status" value="1"/>
</dbReference>
<dbReference type="InterPro" id="IPR036047">
    <property type="entry name" value="F-box-like_dom_sf"/>
</dbReference>
<feature type="domain" description="F-box" evidence="1">
    <location>
        <begin position="73"/>
        <end position="118"/>
    </location>
</feature>
<dbReference type="SUPFAM" id="SSF81383">
    <property type="entry name" value="F-box domain"/>
    <property type="match status" value="1"/>
</dbReference>
<dbReference type="AlphaFoldDB" id="A0AAV7FG17"/>
<reference evidence="2 3" key="1">
    <citation type="submission" date="2021-07" db="EMBL/GenBank/DDBJ databases">
        <title>The Aristolochia fimbriata genome: insights into angiosperm evolution, floral development and chemical biosynthesis.</title>
        <authorList>
            <person name="Jiao Y."/>
        </authorList>
    </citation>
    <scope>NUCLEOTIDE SEQUENCE [LARGE SCALE GENOMIC DNA]</scope>
    <source>
        <strain evidence="2">IBCAS-2021</strain>
        <tissue evidence="2">Leaf</tissue>
    </source>
</reference>
<dbReference type="CDD" id="cd22157">
    <property type="entry name" value="F-box_AtFBW1-like"/>
    <property type="match status" value="1"/>
</dbReference>
<dbReference type="Gene3D" id="2.120.10.80">
    <property type="entry name" value="Kelch-type beta propeller"/>
    <property type="match status" value="1"/>
</dbReference>
<dbReference type="SMART" id="SM00256">
    <property type="entry name" value="FBOX"/>
    <property type="match status" value="1"/>
</dbReference>
<dbReference type="Gene3D" id="1.20.1280.50">
    <property type="match status" value="1"/>
</dbReference>
<dbReference type="Proteomes" id="UP000825729">
    <property type="component" value="Unassembled WGS sequence"/>
</dbReference>
<keyword evidence="3" id="KW-1185">Reference proteome</keyword>
<dbReference type="EMBL" id="JAINDJ010000002">
    <property type="protein sequence ID" value="KAG9459771.1"/>
    <property type="molecule type" value="Genomic_DNA"/>
</dbReference>
<dbReference type="InterPro" id="IPR050796">
    <property type="entry name" value="SCF_F-box_component"/>
</dbReference>
<dbReference type="PANTHER" id="PTHR31672:SF7">
    <property type="entry name" value="F-BOX DOMAIN-CONTAINING PROTEIN"/>
    <property type="match status" value="1"/>
</dbReference>
<proteinExistence type="predicted"/>
<dbReference type="InterPro" id="IPR011043">
    <property type="entry name" value="Gal_Oxase/kelch_b-propeller"/>
</dbReference>
<dbReference type="PANTHER" id="PTHR31672">
    <property type="entry name" value="BNACNNG10540D PROTEIN"/>
    <property type="match status" value="1"/>
</dbReference>
<dbReference type="InterPro" id="IPR015915">
    <property type="entry name" value="Kelch-typ_b-propeller"/>
</dbReference>
<gene>
    <name evidence="2" type="ORF">H6P81_004279</name>
</gene>
<dbReference type="InterPro" id="IPR001810">
    <property type="entry name" value="F-box_dom"/>
</dbReference>
<dbReference type="InterPro" id="IPR005174">
    <property type="entry name" value="KIB1-4_b-propeller"/>
</dbReference>
<evidence type="ECO:0000313" key="2">
    <source>
        <dbReference type="EMBL" id="KAG9459771.1"/>
    </source>
</evidence>
<dbReference type="SUPFAM" id="SSF50965">
    <property type="entry name" value="Galactose oxidase, central domain"/>
    <property type="match status" value="1"/>
</dbReference>